<keyword evidence="1" id="KW-1133">Transmembrane helix</keyword>
<sequence>MYGIHQIVKDIFWITLVPGLFVACWLAGVIAYGSLKLSLLCCFIVFVILPLLFKYSVSLQRNILFLTFVSYPRDLDFKRPDKIDLYATRNFYVEVKDNSQAKPINLKVGVWHVLPTYVVKKFNERFHLNDQALAEINNATDISDPVLDRDESALKAEFPYINEQNEQAFFERMLRQPGTTIVLYLHGNTSSRGAPHRVDLYKLLRRLGYHVIAFDYRGYGDSDKVQPTEEGVILDSLAVYKYIRSLTKNPVFLWGHSLGTGVSTHLLSILQQMNVEQQPRAVVLESPFTSIRDEIRQHPFSTLFRNLPWFEHTISRPMYANSLRFESDKHINEFRQPVLILHAEDDIVVPFELGYRLYRIALDNRAKSWGPVEFHRFEATSRYGHKFLCRAPDLPEIISHFFNTYRNEIY</sequence>
<keyword evidence="1" id="KW-0812">Transmembrane</keyword>
<dbReference type="SUPFAM" id="SSF53474">
    <property type="entry name" value="alpha/beta-Hydrolases"/>
    <property type="match status" value="1"/>
</dbReference>
<dbReference type="GO" id="GO:0006660">
    <property type="term" value="P:phosphatidylserine catabolic process"/>
    <property type="evidence" value="ECO:0007669"/>
    <property type="project" value="TreeGrafter"/>
</dbReference>
<protein>
    <recommendedName>
        <fullName evidence="2">AB hydrolase-1 domain-containing protein</fullName>
    </recommendedName>
</protein>
<dbReference type="InterPro" id="IPR029058">
    <property type="entry name" value="AB_hydrolase_fold"/>
</dbReference>
<dbReference type="FunCoup" id="A0A7R8UW31">
    <property type="interactions" value="708"/>
</dbReference>
<dbReference type="Gene3D" id="3.40.50.1820">
    <property type="entry name" value="alpha/beta hydrolase"/>
    <property type="match status" value="1"/>
</dbReference>
<accession>A0A7R8UW31</accession>
<dbReference type="GO" id="GO:0047372">
    <property type="term" value="F:monoacylglycerol lipase activity"/>
    <property type="evidence" value="ECO:0007669"/>
    <property type="project" value="TreeGrafter"/>
</dbReference>
<dbReference type="PANTHER" id="PTHR12277:SF194">
    <property type="entry name" value="FI04476P"/>
    <property type="match status" value="1"/>
</dbReference>
<gene>
    <name evidence="3" type="ORF">HERILL_LOCUS10828</name>
</gene>
<dbReference type="AlphaFoldDB" id="A0A7R8UW31"/>
<evidence type="ECO:0000256" key="1">
    <source>
        <dbReference type="SAM" id="Phobius"/>
    </source>
</evidence>
<feature type="transmembrane region" description="Helical" evidence="1">
    <location>
        <begin position="12"/>
        <end position="31"/>
    </location>
</feature>
<dbReference type="PANTHER" id="PTHR12277">
    <property type="entry name" value="ALPHA/BETA HYDROLASE DOMAIN-CONTAINING PROTEIN"/>
    <property type="match status" value="1"/>
</dbReference>
<dbReference type="Pfam" id="PF00561">
    <property type="entry name" value="Abhydrolase_1"/>
    <property type="match status" value="1"/>
</dbReference>
<keyword evidence="1" id="KW-0472">Membrane</keyword>
<dbReference type="GO" id="GO:0052651">
    <property type="term" value="P:monoacylglycerol catabolic process"/>
    <property type="evidence" value="ECO:0007669"/>
    <property type="project" value="TreeGrafter"/>
</dbReference>
<feature type="transmembrane region" description="Helical" evidence="1">
    <location>
        <begin position="37"/>
        <end position="57"/>
    </location>
</feature>
<dbReference type="EMBL" id="LR899012">
    <property type="protein sequence ID" value="CAD7088180.1"/>
    <property type="molecule type" value="Genomic_DNA"/>
</dbReference>
<organism evidence="3 4">
    <name type="scientific">Hermetia illucens</name>
    <name type="common">Black soldier fly</name>
    <dbReference type="NCBI Taxonomy" id="343691"/>
    <lineage>
        <taxon>Eukaryota</taxon>
        <taxon>Metazoa</taxon>
        <taxon>Ecdysozoa</taxon>
        <taxon>Arthropoda</taxon>
        <taxon>Hexapoda</taxon>
        <taxon>Insecta</taxon>
        <taxon>Pterygota</taxon>
        <taxon>Neoptera</taxon>
        <taxon>Endopterygota</taxon>
        <taxon>Diptera</taxon>
        <taxon>Brachycera</taxon>
        <taxon>Stratiomyomorpha</taxon>
        <taxon>Stratiomyidae</taxon>
        <taxon>Hermetiinae</taxon>
        <taxon>Hermetia</taxon>
    </lineage>
</organism>
<proteinExistence type="predicted"/>
<dbReference type="InterPro" id="IPR000073">
    <property type="entry name" value="AB_hydrolase_1"/>
</dbReference>
<dbReference type="OrthoDB" id="10249433at2759"/>
<reference evidence="3 4" key="1">
    <citation type="submission" date="2020-11" db="EMBL/GenBank/DDBJ databases">
        <authorList>
            <person name="Wallbank WR R."/>
            <person name="Pardo Diaz C."/>
            <person name="Kozak K."/>
            <person name="Martin S."/>
            <person name="Jiggins C."/>
            <person name="Moest M."/>
            <person name="Warren A I."/>
            <person name="Generalovic N T."/>
            <person name="Byers J.R.P. K."/>
            <person name="Montejo-Kovacevich G."/>
            <person name="Yen C E."/>
        </authorList>
    </citation>
    <scope>NUCLEOTIDE SEQUENCE [LARGE SCALE GENOMIC DNA]</scope>
</reference>
<name>A0A7R8UW31_HERIL</name>
<evidence type="ECO:0000313" key="3">
    <source>
        <dbReference type="EMBL" id="CAD7088180.1"/>
    </source>
</evidence>
<dbReference type="Proteomes" id="UP000594454">
    <property type="component" value="Chromosome 4"/>
</dbReference>
<dbReference type="OMA" id="YELHNCL"/>
<evidence type="ECO:0000259" key="2">
    <source>
        <dbReference type="Pfam" id="PF00561"/>
    </source>
</evidence>
<dbReference type="InParanoid" id="A0A7R8UW31"/>
<dbReference type="GO" id="GO:0005789">
    <property type="term" value="C:endoplasmic reticulum membrane"/>
    <property type="evidence" value="ECO:0007669"/>
    <property type="project" value="TreeGrafter"/>
</dbReference>
<feature type="domain" description="AB hydrolase-1" evidence="2">
    <location>
        <begin position="181"/>
        <end position="287"/>
    </location>
</feature>
<keyword evidence="4" id="KW-1185">Reference proteome</keyword>
<evidence type="ECO:0000313" key="4">
    <source>
        <dbReference type="Proteomes" id="UP000594454"/>
    </source>
</evidence>
<dbReference type="GO" id="GO:0004622">
    <property type="term" value="F:phosphatidylcholine lysophospholipase activity"/>
    <property type="evidence" value="ECO:0007669"/>
    <property type="project" value="TreeGrafter"/>
</dbReference>